<dbReference type="RefSeq" id="WP_305498906.1">
    <property type="nucleotide sequence ID" value="NZ_CP131913.1"/>
</dbReference>
<gene>
    <name evidence="1" type="ORF">B6N23_11230</name>
</gene>
<proteinExistence type="predicted"/>
<dbReference type="EMBL" id="CP131913">
    <property type="protein sequence ID" value="WLI72361.1"/>
    <property type="molecule type" value="Genomic_DNA"/>
</dbReference>
<evidence type="ECO:0000313" key="1">
    <source>
        <dbReference type="EMBL" id="WLI72361.1"/>
    </source>
</evidence>
<dbReference type="SUPFAM" id="SSF53448">
    <property type="entry name" value="Nucleotide-diphospho-sugar transferases"/>
    <property type="match status" value="1"/>
</dbReference>
<dbReference type="InterPro" id="IPR029044">
    <property type="entry name" value="Nucleotide-diphossugar_trans"/>
</dbReference>
<dbReference type="Proteomes" id="UP001235344">
    <property type="component" value="Chromosome"/>
</dbReference>
<reference evidence="1 2" key="1">
    <citation type="submission" date="2023-08" db="EMBL/GenBank/DDBJ databases">
        <title>Transcriptome Analysis of Halomonas alkalicola CICC 11012s to Identify the Genes Involved in Alkaline Tolerances.</title>
        <authorList>
            <person name="Zhai L."/>
        </authorList>
    </citation>
    <scope>NUCLEOTIDE SEQUENCE [LARGE SCALE GENOMIC DNA]</scope>
    <source>
        <strain evidence="1 2">CICC 11012s</strain>
    </source>
</reference>
<evidence type="ECO:0000313" key="2">
    <source>
        <dbReference type="Proteomes" id="UP001235344"/>
    </source>
</evidence>
<name>A0ABY9H1L9_9GAMM</name>
<sequence length="181" mass="19404">MADITGCILIDARSAGSRLPRQLAVVAPLARADTFFLGIIDDTGDARLPRMAHRYGARLLSVLPAPPGQRINDAIAHSQGPVLIFPGIGNATSSEALSRLAAEVAAGRVDVALLPTLQRGPLWRLLAWLRLGRLPRGEGLCLSRAWFERIGGCDPELDDAALDELLERLRACGARTRPTDA</sequence>
<organism evidence="1 2">
    <name type="scientific">Halomonas alkalicola</name>
    <dbReference type="NCBI Taxonomy" id="1930622"/>
    <lineage>
        <taxon>Bacteria</taxon>
        <taxon>Pseudomonadati</taxon>
        <taxon>Pseudomonadota</taxon>
        <taxon>Gammaproteobacteria</taxon>
        <taxon>Oceanospirillales</taxon>
        <taxon>Halomonadaceae</taxon>
        <taxon>Halomonas</taxon>
    </lineage>
</organism>
<keyword evidence="2" id="KW-1185">Reference proteome</keyword>
<accession>A0ABY9H1L9</accession>
<protein>
    <submittedName>
        <fullName evidence="1">Uncharacterized protein</fullName>
    </submittedName>
</protein>